<dbReference type="InterPro" id="IPR023799">
    <property type="entry name" value="RbfA_dom_sf"/>
</dbReference>
<accession>A0A2S0KLL3</accession>
<dbReference type="Proteomes" id="UP000237947">
    <property type="component" value="Chromosome"/>
</dbReference>
<dbReference type="GO" id="GO:0005829">
    <property type="term" value="C:cytosol"/>
    <property type="evidence" value="ECO:0007669"/>
    <property type="project" value="TreeGrafter"/>
</dbReference>
<comment type="similarity">
    <text evidence="2">Belongs to the RbfA family.</text>
</comment>
<dbReference type="EMBL" id="CP027226">
    <property type="protein sequence ID" value="AVM41897.1"/>
    <property type="molecule type" value="Genomic_DNA"/>
</dbReference>
<dbReference type="InterPro" id="IPR000238">
    <property type="entry name" value="RbfA"/>
</dbReference>
<sequence length="132" mass="15189">MAFKRENRVADEVKRLTAEIIRTELDDPRVPVFTSITDVTVSSDFNYADLYVSVLAQDKDKQAEAVEALNSAKGFLRKTLSQRLKLRVTPELRFHLDDSFDKGQRIDEILEQVKSEKNDNVDVEETELEDLD</sequence>
<protein>
    <recommendedName>
        <fullName evidence="2">Ribosome-binding factor A</fullName>
    </recommendedName>
</protein>
<proteinExistence type="inferred from homology"/>
<evidence type="ECO:0000313" key="3">
    <source>
        <dbReference type="EMBL" id="AVM41897.1"/>
    </source>
</evidence>
<dbReference type="GO" id="GO:0030490">
    <property type="term" value="P:maturation of SSU-rRNA"/>
    <property type="evidence" value="ECO:0007669"/>
    <property type="project" value="UniProtKB-UniRule"/>
</dbReference>
<dbReference type="InterPro" id="IPR020053">
    <property type="entry name" value="Ribosome-bd_factorA_CS"/>
</dbReference>
<dbReference type="GO" id="GO:0043024">
    <property type="term" value="F:ribosomal small subunit binding"/>
    <property type="evidence" value="ECO:0007669"/>
    <property type="project" value="TreeGrafter"/>
</dbReference>
<dbReference type="InterPro" id="IPR015946">
    <property type="entry name" value="KH_dom-like_a/b"/>
</dbReference>
<dbReference type="Pfam" id="PF02033">
    <property type="entry name" value="RBFA"/>
    <property type="match status" value="1"/>
</dbReference>
<dbReference type="PANTHER" id="PTHR33515:SF1">
    <property type="entry name" value="RIBOSOME-BINDING FACTOR A, CHLOROPLASTIC-RELATED"/>
    <property type="match status" value="1"/>
</dbReference>
<dbReference type="OrthoDB" id="307788at2"/>
<gene>
    <name evidence="2" type="primary">rbfA</name>
    <name evidence="3" type="ORF">C5Q98_01005</name>
</gene>
<evidence type="ECO:0000256" key="1">
    <source>
        <dbReference type="ARBA" id="ARBA00022517"/>
    </source>
</evidence>
<dbReference type="PROSITE" id="PS01319">
    <property type="entry name" value="RBFA"/>
    <property type="match status" value="1"/>
</dbReference>
<dbReference type="RefSeq" id="WP_106011883.1">
    <property type="nucleotide sequence ID" value="NZ_CP027226.1"/>
</dbReference>
<comment type="function">
    <text evidence="2">One of several proteins that assist in the late maturation steps of the functional core of the 30S ribosomal subunit. Associates with free 30S ribosomal subunits (but not with 30S subunits that are part of 70S ribosomes or polysomes). Required for efficient processing of 16S rRNA. May interact with the 5'-terminal helix region of 16S rRNA.</text>
</comment>
<evidence type="ECO:0000256" key="2">
    <source>
        <dbReference type="HAMAP-Rule" id="MF_00003"/>
    </source>
</evidence>
<dbReference type="PANTHER" id="PTHR33515">
    <property type="entry name" value="RIBOSOME-BINDING FACTOR A, CHLOROPLASTIC-RELATED"/>
    <property type="match status" value="1"/>
</dbReference>
<keyword evidence="1 2" id="KW-0690">Ribosome biogenesis</keyword>
<dbReference type="HAMAP" id="MF_00003">
    <property type="entry name" value="RbfA"/>
    <property type="match status" value="1"/>
</dbReference>
<dbReference type="Gene3D" id="3.30.300.20">
    <property type="match status" value="1"/>
</dbReference>
<dbReference type="KEGG" id="fsa:C5Q98_01005"/>
<comment type="subunit">
    <text evidence="2">Monomer. Binds 30S ribosomal subunits, but not 50S ribosomal subunits or 70S ribosomes.</text>
</comment>
<keyword evidence="2" id="KW-0963">Cytoplasm</keyword>
<comment type="subcellular location">
    <subcellularLocation>
        <location evidence="2">Cytoplasm</location>
    </subcellularLocation>
</comment>
<organism evidence="3 4">
    <name type="scientific">Fastidiosipila sanguinis</name>
    <dbReference type="NCBI Taxonomy" id="236753"/>
    <lineage>
        <taxon>Bacteria</taxon>
        <taxon>Bacillati</taxon>
        <taxon>Bacillota</taxon>
        <taxon>Clostridia</taxon>
        <taxon>Eubacteriales</taxon>
        <taxon>Oscillospiraceae</taxon>
        <taxon>Fastidiosipila</taxon>
    </lineage>
</organism>
<dbReference type="AlphaFoldDB" id="A0A2S0KLL3"/>
<dbReference type="NCBIfam" id="TIGR00082">
    <property type="entry name" value="rbfA"/>
    <property type="match status" value="1"/>
</dbReference>
<name>A0A2S0KLL3_9FIRM</name>
<keyword evidence="4" id="KW-1185">Reference proteome</keyword>
<dbReference type="SUPFAM" id="SSF89919">
    <property type="entry name" value="Ribosome-binding factor A, RbfA"/>
    <property type="match status" value="1"/>
</dbReference>
<evidence type="ECO:0000313" key="4">
    <source>
        <dbReference type="Proteomes" id="UP000237947"/>
    </source>
</evidence>
<reference evidence="4" key="1">
    <citation type="submission" date="2018-02" db="EMBL/GenBank/DDBJ databases">
        <authorList>
            <person name="Holder M.E."/>
            <person name="Ajami N.J."/>
            <person name="Petrosino J.F."/>
        </authorList>
    </citation>
    <scope>NUCLEOTIDE SEQUENCE [LARGE SCALE GENOMIC DNA]</scope>
    <source>
        <strain evidence="4">CCUG 47711</strain>
    </source>
</reference>